<evidence type="ECO:0000256" key="2">
    <source>
        <dbReference type="ARBA" id="ARBA00004123"/>
    </source>
</evidence>
<keyword evidence="6" id="KW-0378">Hydrolase</keyword>
<dbReference type="PANTHER" id="PTHR22930">
    <property type="match status" value="1"/>
</dbReference>
<feature type="chain" id="PRO_5043015526" description="DDE Tnp4 domain-containing protein" evidence="8">
    <location>
        <begin position="20"/>
        <end position="290"/>
    </location>
</feature>
<evidence type="ECO:0000313" key="11">
    <source>
        <dbReference type="Proteomes" id="UP001353858"/>
    </source>
</evidence>
<reference evidence="11" key="1">
    <citation type="submission" date="2023-01" db="EMBL/GenBank/DDBJ databases">
        <title>Key to firefly adult light organ development and bioluminescence: homeobox transcription factors regulate luciferase expression and transportation to peroxisome.</title>
        <authorList>
            <person name="Fu X."/>
        </authorList>
    </citation>
    <scope>NUCLEOTIDE SEQUENCE [LARGE SCALE GENOMIC DNA]</scope>
</reference>
<keyword evidence="4" id="KW-0540">Nuclease</keyword>
<organism evidence="10 11">
    <name type="scientific">Aquatica leii</name>
    <dbReference type="NCBI Taxonomy" id="1421715"/>
    <lineage>
        <taxon>Eukaryota</taxon>
        <taxon>Metazoa</taxon>
        <taxon>Ecdysozoa</taxon>
        <taxon>Arthropoda</taxon>
        <taxon>Hexapoda</taxon>
        <taxon>Insecta</taxon>
        <taxon>Pterygota</taxon>
        <taxon>Neoptera</taxon>
        <taxon>Endopterygota</taxon>
        <taxon>Coleoptera</taxon>
        <taxon>Polyphaga</taxon>
        <taxon>Elateriformia</taxon>
        <taxon>Elateroidea</taxon>
        <taxon>Lampyridae</taxon>
        <taxon>Luciolinae</taxon>
        <taxon>Aquatica</taxon>
    </lineage>
</organism>
<name>A0AAN7P708_9COLE</name>
<dbReference type="Pfam" id="PF13359">
    <property type="entry name" value="DDE_Tnp_4"/>
    <property type="match status" value="1"/>
</dbReference>
<keyword evidence="11" id="KW-1185">Reference proteome</keyword>
<dbReference type="GO" id="GO:0004518">
    <property type="term" value="F:nuclease activity"/>
    <property type="evidence" value="ECO:0007669"/>
    <property type="project" value="UniProtKB-KW"/>
</dbReference>
<evidence type="ECO:0000256" key="7">
    <source>
        <dbReference type="ARBA" id="ARBA00023242"/>
    </source>
</evidence>
<comment type="caution">
    <text evidence="10">The sequence shown here is derived from an EMBL/GenBank/DDBJ whole genome shotgun (WGS) entry which is preliminary data.</text>
</comment>
<feature type="signal peptide" evidence="8">
    <location>
        <begin position="1"/>
        <end position="19"/>
    </location>
</feature>
<evidence type="ECO:0000256" key="1">
    <source>
        <dbReference type="ARBA" id="ARBA00001968"/>
    </source>
</evidence>
<keyword evidence="5" id="KW-0479">Metal-binding</keyword>
<proteinExistence type="inferred from homology"/>
<dbReference type="GO" id="GO:0046872">
    <property type="term" value="F:metal ion binding"/>
    <property type="evidence" value="ECO:0007669"/>
    <property type="project" value="UniProtKB-KW"/>
</dbReference>
<sequence length="290" mass="33681">MTFVLIILNFLFNLLKRQSRELNRNLRDTSDPFQLTEDLFQKLYRLNREVAFELFRELEPFMEVTRRNTRIPKVVKFTTALHFFAHGSYQKPVGKDYHCSLSQASVSRCLNEIMGIINEHLIHRYIRFPTTLQDITRVKNGFYEKFDFPGVLGCIDCTHIAITPPPANDLVNPAHVFMNRKGFYSINCQIICDADLKILAINARYPGSVHDSAIWMLSNIKSVLSRNYFQNNDHGTWLLGDSGYPLQPFLLTPIIGANGNTPEGRYTRRHSKKFCGTLHRRFKRIFSMLT</sequence>
<dbReference type="Proteomes" id="UP001353858">
    <property type="component" value="Unassembled WGS sequence"/>
</dbReference>
<comment type="similarity">
    <text evidence="3">Belongs to the HARBI1 family.</text>
</comment>
<evidence type="ECO:0000256" key="3">
    <source>
        <dbReference type="ARBA" id="ARBA00006958"/>
    </source>
</evidence>
<accession>A0AAN7P708</accession>
<evidence type="ECO:0000256" key="6">
    <source>
        <dbReference type="ARBA" id="ARBA00022801"/>
    </source>
</evidence>
<dbReference type="InterPro" id="IPR045249">
    <property type="entry name" value="HARBI1-like"/>
</dbReference>
<comment type="cofactor">
    <cofactor evidence="1">
        <name>a divalent metal cation</name>
        <dbReference type="ChEBI" id="CHEBI:60240"/>
    </cofactor>
</comment>
<evidence type="ECO:0000313" key="10">
    <source>
        <dbReference type="EMBL" id="KAK4882460.1"/>
    </source>
</evidence>
<dbReference type="PANTHER" id="PTHR22930:SF85">
    <property type="entry name" value="GH03217P-RELATED"/>
    <property type="match status" value="1"/>
</dbReference>
<evidence type="ECO:0000256" key="5">
    <source>
        <dbReference type="ARBA" id="ARBA00022723"/>
    </source>
</evidence>
<gene>
    <name evidence="10" type="ORF">RN001_005779</name>
</gene>
<keyword evidence="8" id="KW-0732">Signal</keyword>
<dbReference type="EMBL" id="JARPUR010000002">
    <property type="protein sequence ID" value="KAK4882460.1"/>
    <property type="molecule type" value="Genomic_DNA"/>
</dbReference>
<protein>
    <recommendedName>
        <fullName evidence="9">DDE Tnp4 domain-containing protein</fullName>
    </recommendedName>
</protein>
<feature type="domain" description="DDE Tnp4" evidence="9">
    <location>
        <begin position="155"/>
        <end position="285"/>
    </location>
</feature>
<comment type="subcellular location">
    <subcellularLocation>
        <location evidence="2">Nucleus</location>
    </subcellularLocation>
</comment>
<dbReference type="GO" id="GO:0016787">
    <property type="term" value="F:hydrolase activity"/>
    <property type="evidence" value="ECO:0007669"/>
    <property type="project" value="UniProtKB-KW"/>
</dbReference>
<dbReference type="AlphaFoldDB" id="A0AAN7P708"/>
<evidence type="ECO:0000256" key="4">
    <source>
        <dbReference type="ARBA" id="ARBA00022722"/>
    </source>
</evidence>
<keyword evidence="7" id="KW-0539">Nucleus</keyword>
<evidence type="ECO:0000256" key="8">
    <source>
        <dbReference type="SAM" id="SignalP"/>
    </source>
</evidence>
<evidence type="ECO:0000259" key="9">
    <source>
        <dbReference type="Pfam" id="PF13359"/>
    </source>
</evidence>
<dbReference type="InterPro" id="IPR027806">
    <property type="entry name" value="HARBI1_dom"/>
</dbReference>
<dbReference type="GO" id="GO:0005634">
    <property type="term" value="C:nucleus"/>
    <property type="evidence" value="ECO:0007669"/>
    <property type="project" value="UniProtKB-SubCell"/>
</dbReference>